<dbReference type="InterPro" id="IPR012337">
    <property type="entry name" value="RNaseH-like_sf"/>
</dbReference>
<dbReference type="Proteomes" id="UP000229030">
    <property type="component" value="Unassembled WGS sequence"/>
</dbReference>
<dbReference type="GO" id="GO:0006313">
    <property type="term" value="P:DNA transposition"/>
    <property type="evidence" value="ECO:0007669"/>
    <property type="project" value="InterPro"/>
</dbReference>
<dbReference type="GO" id="GO:0004803">
    <property type="term" value="F:transposase activity"/>
    <property type="evidence" value="ECO:0007669"/>
    <property type="project" value="InterPro"/>
</dbReference>
<protein>
    <recommendedName>
        <fullName evidence="1">Transposase IS4-like domain-containing protein</fullName>
    </recommendedName>
</protein>
<evidence type="ECO:0000313" key="3">
    <source>
        <dbReference type="Proteomes" id="UP000229030"/>
    </source>
</evidence>
<evidence type="ECO:0000259" key="1">
    <source>
        <dbReference type="Pfam" id="PF01609"/>
    </source>
</evidence>
<dbReference type="Pfam" id="PF01609">
    <property type="entry name" value="DDE_Tnp_1"/>
    <property type="match status" value="1"/>
</dbReference>
<dbReference type="GO" id="GO:0003677">
    <property type="term" value="F:DNA binding"/>
    <property type="evidence" value="ECO:0007669"/>
    <property type="project" value="InterPro"/>
</dbReference>
<dbReference type="InterPro" id="IPR002559">
    <property type="entry name" value="Transposase_11"/>
</dbReference>
<comment type="caution">
    <text evidence="2">The sequence shown here is derived from an EMBL/GenBank/DDBJ whole genome shotgun (WGS) entry which is preliminary data.</text>
</comment>
<organism evidence="2 3">
    <name type="scientific">bacterium (Candidatus Gribaldobacteria) CG02_land_8_20_14_3_00_41_15</name>
    <dbReference type="NCBI Taxonomy" id="2014270"/>
    <lineage>
        <taxon>Bacteria</taxon>
        <taxon>Candidatus Gribaldobacteria</taxon>
    </lineage>
</organism>
<sequence>MSLPKNVIAYFKGLMCVFENANCVSLSGLSGRSHDNLTRILNNEKLNWQTLLNNFSLRIFGKLRGGWLIIDDTIISKTFAKKIENLAWIYDSKIGKSIIGLNIVALIWTNGKTTVPIGLRIYKSYSGKTKIDLAIELLKVAKRLKIRPCYVVFDSWYASEKLMKKIREFKWRFVTRLKPNRLFCGVPLKEIQRHPYWIMEGKIAGGLKVLIVRHGKKYFAASNLKLSKQELLAQYKSRWEIETVFRLLHSKLGLDQCESRKLIAQSAHFHLCLMAYAVLKNEQYLTGKSIYQIKRKCSFDFKIADNILSKLNFQSA</sequence>
<dbReference type="EMBL" id="PETV01000066">
    <property type="protein sequence ID" value="PIV46984.1"/>
    <property type="molecule type" value="Genomic_DNA"/>
</dbReference>
<proteinExistence type="predicted"/>
<gene>
    <name evidence="2" type="ORF">COS21_02315</name>
</gene>
<reference evidence="3" key="1">
    <citation type="submission" date="2017-09" db="EMBL/GenBank/DDBJ databases">
        <title>Depth-based differentiation of microbial function through sediment-hosted aquifers and enrichment of novel symbionts in the deep terrestrial subsurface.</title>
        <authorList>
            <person name="Probst A.J."/>
            <person name="Ladd B."/>
            <person name="Jarett J.K."/>
            <person name="Geller-Mcgrath D.E."/>
            <person name="Sieber C.M.K."/>
            <person name="Emerson J.B."/>
            <person name="Anantharaman K."/>
            <person name="Thomas B.C."/>
            <person name="Malmstrom R."/>
            <person name="Stieglmeier M."/>
            <person name="Klingl A."/>
            <person name="Woyke T."/>
            <person name="Ryan C.M."/>
            <person name="Banfield J.F."/>
        </authorList>
    </citation>
    <scope>NUCLEOTIDE SEQUENCE [LARGE SCALE GENOMIC DNA]</scope>
</reference>
<dbReference type="SUPFAM" id="SSF53098">
    <property type="entry name" value="Ribonuclease H-like"/>
    <property type="match status" value="1"/>
</dbReference>
<accession>A0A2M7DDP2</accession>
<feature type="domain" description="Transposase IS4-like" evidence="1">
    <location>
        <begin position="68"/>
        <end position="276"/>
    </location>
</feature>
<name>A0A2M7DDP2_9BACT</name>
<evidence type="ECO:0000313" key="2">
    <source>
        <dbReference type="EMBL" id="PIV46984.1"/>
    </source>
</evidence>
<dbReference type="AlphaFoldDB" id="A0A2M7DDP2"/>